<name>A0AAN7TRQ0_9PEZI</name>
<evidence type="ECO:0000313" key="3">
    <source>
        <dbReference type="Proteomes" id="UP001310890"/>
    </source>
</evidence>
<dbReference type="AlphaFoldDB" id="A0AAN7TRQ0"/>
<dbReference type="InterPro" id="IPR006175">
    <property type="entry name" value="YjgF/YER057c/UK114"/>
</dbReference>
<organism evidence="2 3">
    <name type="scientific">Meristemomyces frigidus</name>
    <dbReference type="NCBI Taxonomy" id="1508187"/>
    <lineage>
        <taxon>Eukaryota</taxon>
        <taxon>Fungi</taxon>
        <taxon>Dikarya</taxon>
        <taxon>Ascomycota</taxon>
        <taxon>Pezizomycotina</taxon>
        <taxon>Dothideomycetes</taxon>
        <taxon>Dothideomycetidae</taxon>
        <taxon>Mycosphaerellales</taxon>
        <taxon>Teratosphaeriaceae</taxon>
        <taxon>Meristemomyces</taxon>
    </lineage>
</organism>
<comment type="caution">
    <text evidence="2">The sequence shown here is derived from an EMBL/GenBank/DDBJ whole genome shotgun (WGS) entry which is preliminary data.</text>
</comment>
<dbReference type="PANTHER" id="PTHR11803">
    <property type="entry name" value="2-IMINOBUTANOATE/2-IMINOPROPANOATE DEAMINASE RIDA"/>
    <property type="match status" value="1"/>
</dbReference>
<evidence type="ECO:0000256" key="1">
    <source>
        <dbReference type="ARBA" id="ARBA00010552"/>
    </source>
</evidence>
<dbReference type="GO" id="GO:0019239">
    <property type="term" value="F:deaminase activity"/>
    <property type="evidence" value="ECO:0007669"/>
    <property type="project" value="TreeGrafter"/>
</dbReference>
<dbReference type="CDD" id="cd00448">
    <property type="entry name" value="YjgF_YER057c_UK114_family"/>
    <property type="match status" value="1"/>
</dbReference>
<dbReference type="GO" id="GO:0005829">
    <property type="term" value="C:cytosol"/>
    <property type="evidence" value="ECO:0007669"/>
    <property type="project" value="TreeGrafter"/>
</dbReference>
<evidence type="ECO:0000313" key="2">
    <source>
        <dbReference type="EMBL" id="KAK5113233.1"/>
    </source>
</evidence>
<gene>
    <name evidence="2" type="ORF">LTR62_003569</name>
</gene>
<dbReference type="Pfam" id="PF01042">
    <property type="entry name" value="Ribonuc_L-PSP"/>
    <property type="match status" value="1"/>
</dbReference>
<reference evidence="2" key="1">
    <citation type="submission" date="2023-08" db="EMBL/GenBank/DDBJ databases">
        <title>Black Yeasts Isolated from many extreme environments.</title>
        <authorList>
            <person name="Coleine C."/>
            <person name="Stajich J.E."/>
            <person name="Selbmann L."/>
        </authorList>
    </citation>
    <scope>NUCLEOTIDE SEQUENCE</scope>
    <source>
        <strain evidence="2">CCFEE 5401</strain>
    </source>
</reference>
<sequence length="130" mass="13989">MSIPPILSNQACAFPANLFHHAKVHNSIVYTTGQIGGDVSGRLVDTQIKGQAKQTFTNLATILEAAGSTMDRVLSANIYLTEQADYGDFNEVYTELMPYPKPPRTCVFVKALPAGALCEMSLIAAVNEPS</sequence>
<dbReference type="GO" id="GO:0005739">
    <property type="term" value="C:mitochondrion"/>
    <property type="evidence" value="ECO:0007669"/>
    <property type="project" value="TreeGrafter"/>
</dbReference>
<accession>A0AAN7TRQ0</accession>
<dbReference type="InterPro" id="IPR035959">
    <property type="entry name" value="RutC-like_sf"/>
</dbReference>
<evidence type="ECO:0008006" key="4">
    <source>
        <dbReference type="Google" id="ProtNLM"/>
    </source>
</evidence>
<dbReference type="Gene3D" id="3.30.1330.40">
    <property type="entry name" value="RutC-like"/>
    <property type="match status" value="1"/>
</dbReference>
<proteinExistence type="inferred from homology"/>
<comment type="similarity">
    <text evidence="1">Belongs to the RutC family.</text>
</comment>
<dbReference type="SUPFAM" id="SSF55298">
    <property type="entry name" value="YjgF-like"/>
    <property type="match status" value="1"/>
</dbReference>
<dbReference type="EMBL" id="JAVRRL010000025">
    <property type="protein sequence ID" value="KAK5113233.1"/>
    <property type="molecule type" value="Genomic_DNA"/>
</dbReference>
<dbReference type="PANTHER" id="PTHR11803:SF58">
    <property type="entry name" value="PROTEIN HMF1-RELATED"/>
    <property type="match status" value="1"/>
</dbReference>
<dbReference type="Proteomes" id="UP001310890">
    <property type="component" value="Unassembled WGS sequence"/>
</dbReference>
<protein>
    <recommendedName>
        <fullName evidence="4">YjgF-like protein</fullName>
    </recommendedName>
</protein>